<evidence type="ECO:0000313" key="17">
    <source>
        <dbReference type="Proteomes" id="UP000025227"/>
    </source>
</evidence>
<evidence type="ECO:0000256" key="14">
    <source>
        <dbReference type="PIRNR" id="PIRNR007828"/>
    </source>
</evidence>
<keyword evidence="12" id="KW-0007">Acetylation</keyword>
<organism evidence="17 18">
    <name type="scientific">Haemonchus contortus</name>
    <name type="common">Barber pole worm</name>
    <dbReference type="NCBI Taxonomy" id="6289"/>
    <lineage>
        <taxon>Eukaryota</taxon>
        <taxon>Metazoa</taxon>
        <taxon>Ecdysozoa</taxon>
        <taxon>Nematoda</taxon>
        <taxon>Chromadorea</taxon>
        <taxon>Rhabditida</taxon>
        <taxon>Rhabditina</taxon>
        <taxon>Rhabditomorpha</taxon>
        <taxon>Strongyloidea</taxon>
        <taxon>Trichostrongylidae</taxon>
        <taxon>Haemonchus</taxon>
    </lineage>
</organism>
<evidence type="ECO:0000256" key="2">
    <source>
        <dbReference type="ARBA" id="ARBA00004496"/>
    </source>
</evidence>
<feature type="binding site" evidence="16">
    <location>
        <position position="509"/>
    </location>
    <ligand>
        <name>Zn(2+)</name>
        <dbReference type="ChEBI" id="CHEBI:29105"/>
        <note>catalytic</note>
    </ligand>
</feature>
<comment type="catalytic activity">
    <reaction evidence="1 14">
        <text>Release of an N-terminal dipeptide from a peptide comprising four or more residues, with broad specificity. Also acts on dipeptidyl 2-naphthylamides.</text>
        <dbReference type="EC" id="3.4.14.4"/>
    </reaction>
</comment>
<dbReference type="EC" id="3.4.14.4" evidence="4 14"/>
<feature type="binding site" evidence="16">
    <location>
        <position position="514"/>
    </location>
    <ligand>
        <name>Zn(2+)</name>
        <dbReference type="ChEBI" id="CHEBI:29105"/>
        <note>catalytic</note>
    </ligand>
</feature>
<dbReference type="Pfam" id="PF03571">
    <property type="entry name" value="Peptidase_M49"/>
    <property type="match status" value="1"/>
</dbReference>
<dbReference type="FunFam" id="3.30.540.30:FF:000001">
    <property type="entry name" value="Dipeptidyl peptidase 3"/>
    <property type="match status" value="1"/>
</dbReference>
<reference evidence="18" key="1">
    <citation type="submission" date="2020-12" db="UniProtKB">
        <authorList>
            <consortium name="WormBaseParasite"/>
        </authorList>
    </citation>
    <scope>IDENTIFICATION</scope>
    <source>
        <strain evidence="18">MHco3</strain>
    </source>
</reference>
<dbReference type="Proteomes" id="UP000025227">
    <property type="component" value="Unplaced"/>
</dbReference>
<dbReference type="GO" id="GO:0005737">
    <property type="term" value="C:cytoplasm"/>
    <property type="evidence" value="ECO:0007669"/>
    <property type="project" value="UniProtKB-SubCell"/>
</dbReference>
<dbReference type="AlphaFoldDB" id="A0A7I4XXW2"/>
<dbReference type="PIRSF" id="PIRSF007828">
    <property type="entry name" value="Dipeptidyl-peptidase_III"/>
    <property type="match status" value="1"/>
</dbReference>
<evidence type="ECO:0000256" key="8">
    <source>
        <dbReference type="ARBA" id="ARBA00022670"/>
    </source>
</evidence>
<dbReference type="Gene3D" id="3.30.540.30">
    <property type="match status" value="3"/>
</dbReference>
<evidence type="ECO:0000256" key="15">
    <source>
        <dbReference type="PIRSR" id="PIRSR007828-1"/>
    </source>
</evidence>
<feature type="active site" evidence="15">
    <location>
        <position position="510"/>
    </location>
</feature>
<evidence type="ECO:0000256" key="7">
    <source>
        <dbReference type="ARBA" id="ARBA00022490"/>
    </source>
</evidence>
<evidence type="ECO:0000256" key="9">
    <source>
        <dbReference type="ARBA" id="ARBA00022723"/>
    </source>
</evidence>
<evidence type="ECO:0000256" key="16">
    <source>
        <dbReference type="PIRSR" id="PIRSR007828-2"/>
    </source>
</evidence>
<dbReference type="FunFam" id="3.30.540.30:FF:000003">
    <property type="entry name" value="Dipeptidyl peptidase 3"/>
    <property type="match status" value="1"/>
</dbReference>
<keyword evidence="7 14" id="KW-0963">Cytoplasm</keyword>
<feature type="binding site" evidence="16">
    <location>
        <position position="566"/>
    </location>
    <ligand>
        <name>Zn(2+)</name>
        <dbReference type="ChEBI" id="CHEBI:29105"/>
        <note>catalytic</note>
    </ligand>
</feature>
<dbReference type="OrthoDB" id="4694525at2759"/>
<keyword evidence="8 14" id="KW-0645">Protease</keyword>
<dbReference type="PANTHER" id="PTHR23422:SF11">
    <property type="entry name" value="DIPEPTIDYL PEPTIDASE 3"/>
    <property type="match status" value="1"/>
</dbReference>
<evidence type="ECO:0000256" key="11">
    <source>
        <dbReference type="ARBA" id="ARBA00022833"/>
    </source>
</evidence>
<name>A0A7I4XXW2_HAECO</name>
<evidence type="ECO:0000256" key="1">
    <source>
        <dbReference type="ARBA" id="ARBA00001336"/>
    </source>
</evidence>
<evidence type="ECO:0000256" key="13">
    <source>
        <dbReference type="ARBA" id="ARBA00023049"/>
    </source>
</evidence>
<dbReference type="InterPro" id="IPR039461">
    <property type="entry name" value="Peptidase_M49"/>
</dbReference>
<comment type="similarity">
    <text evidence="3 14">Belongs to the peptidase M49 family.</text>
</comment>
<dbReference type="GO" id="GO:0008270">
    <property type="term" value="F:zinc ion binding"/>
    <property type="evidence" value="ECO:0007669"/>
    <property type="project" value="UniProtKB-ARBA"/>
</dbReference>
<evidence type="ECO:0000256" key="10">
    <source>
        <dbReference type="ARBA" id="ARBA00022801"/>
    </source>
</evidence>
<keyword evidence="11 14" id="KW-0862">Zinc</keyword>
<dbReference type="OMA" id="QRYWIRD"/>
<keyword evidence="6 14" id="KW-0031">Aminopeptidase</keyword>
<dbReference type="FunFam" id="3.30.540.30:FF:000002">
    <property type="entry name" value="Dipeptidyl peptidase 3"/>
    <property type="match status" value="1"/>
</dbReference>
<accession>A0A7I4XXW2</accession>
<comment type="cofactor">
    <cofactor evidence="14 16">
        <name>Zn(2+)</name>
        <dbReference type="ChEBI" id="CHEBI:29105"/>
    </cofactor>
    <text evidence="14 16">Binds 1 zinc ion per subunit.</text>
</comment>
<protein>
    <recommendedName>
        <fullName evidence="5 14">Dipeptidyl peptidase 3</fullName>
        <ecNumber evidence="4 14">3.4.14.4</ecNumber>
    </recommendedName>
    <alternativeName>
        <fullName evidence="14">Dipeptidyl aminopeptidase III</fullName>
    </alternativeName>
    <alternativeName>
        <fullName evidence="14">Dipeptidyl peptidase III</fullName>
    </alternativeName>
</protein>
<evidence type="ECO:0000256" key="4">
    <source>
        <dbReference type="ARBA" id="ARBA00012063"/>
    </source>
</evidence>
<keyword evidence="10 14" id="KW-0378">Hydrolase</keyword>
<keyword evidence="13 14" id="KW-0482">Metalloprotease</keyword>
<dbReference type="WBParaSite" id="HCON_00018710-00002">
    <property type="protein sequence ID" value="HCON_00018710-00002"/>
    <property type="gene ID" value="HCON_00018710"/>
</dbReference>
<evidence type="ECO:0000313" key="18">
    <source>
        <dbReference type="WBParaSite" id="HCON_00018710-00002"/>
    </source>
</evidence>
<dbReference type="GO" id="GO:0008239">
    <property type="term" value="F:dipeptidyl-peptidase activity"/>
    <property type="evidence" value="ECO:0007669"/>
    <property type="project" value="UniProtKB-UniRule"/>
</dbReference>
<dbReference type="GO" id="GO:0004177">
    <property type="term" value="F:aminopeptidase activity"/>
    <property type="evidence" value="ECO:0007669"/>
    <property type="project" value="UniProtKB-KW"/>
</dbReference>
<dbReference type="InterPro" id="IPR005317">
    <property type="entry name" value="Dipeptidyl-peptase3"/>
</dbReference>
<dbReference type="GO" id="GO:0008235">
    <property type="term" value="F:metalloexopeptidase activity"/>
    <property type="evidence" value="ECO:0007669"/>
    <property type="project" value="InterPro"/>
</dbReference>
<evidence type="ECO:0000256" key="3">
    <source>
        <dbReference type="ARBA" id="ARBA00010200"/>
    </source>
</evidence>
<comment type="subcellular location">
    <subcellularLocation>
        <location evidence="2">Cytoplasm</location>
    </subcellularLocation>
</comment>
<sequence>MWPTLPQVCRCFHRKIPPVSPRRLYVSLHNRPKGLLHLPSLENRLCGTAYPKAFGQNRLNWSSSRLMSSVSHIDKSLHILPNDSPVCVLDCVDAFKALSNKEKKYAHYLSKASYDGGLAVFLQVSPESAGLFVTFYRMFKAETMEKLKEKAEKCGFTEEEWNGFLVYVAGFYFNSGNYRGFGDTKIIPGVDVAKIDALVRSSEAKKTSPSFIDTWERVKPLITSLQEAQTHLGFGNEGVTCYHSENVTKEDAERIDRYFKARKIEPWNTRLFKDHDAKQGKTVYRVKLASSKTDGATEEEFEDFIVITERGDYSPLMARASTSLKKALDSAANENQKEMISKYVEHFTEGDIKFHKDGSRFWIKDVDPVIESYIGFIENYRDPAGTRSEFEGFVACVNKETSKKFKTLVQRAEEILKRLPWGKAYEKDHFLKPDFTALDVLAFASSGIPSGINIPNYDDIRQNEGFKNVSLKNVIAATPKQKMNFLDQEDEDLFHKYHTDSFEVQVGLHELLGHGSGKLFQKNADGTFNFDKGTKDIITGNPIAKWYEPGETWSSKFGVLSSAYEECRAEAVGYVLCCDADILEIFGYTGEKAELVKYVNWMNEIRAGLLALEFYSPEAQKWGQAHCYARFVLTKVCLEAGQDFVTITDCVGDDGKPDLKFKLDRKKIDSVGRPAVTEFLRKLQAYKSTADLEGGTKLFESYGKITERELRWRDICIARRKPRRIFVQANTKINDKGEVDLISYDSTATGVIQSFIDRYDATAIDDLEKCWNQDSVWYPRTYGAK</sequence>
<keyword evidence="17" id="KW-1185">Reference proteome</keyword>
<proteinExistence type="inferred from homology"/>
<keyword evidence="9 14" id="KW-0479">Metal-binding</keyword>
<evidence type="ECO:0000256" key="6">
    <source>
        <dbReference type="ARBA" id="ARBA00022438"/>
    </source>
</evidence>
<evidence type="ECO:0000256" key="5">
    <source>
        <dbReference type="ARBA" id="ARBA00014713"/>
    </source>
</evidence>
<dbReference type="GO" id="GO:0006508">
    <property type="term" value="P:proteolysis"/>
    <property type="evidence" value="ECO:0007669"/>
    <property type="project" value="UniProtKB-KW"/>
</dbReference>
<dbReference type="PANTHER" id="PTHR23422">
    <property type="entry name" value="DIPEPTIDYL PEPTIDASE III-RELATED"/>
    <property type="match status" value="1"/>
</dbReference>
<evidence type="ECO:0000256" key="12">
    <source>
        <dbReference type="ARBA" id="ARBA00022990"/>
    </source>
</evidence>